<name>F0WFP3_9STRA</name>
<protein>
    <submittedName>
        <fullName evidence="1">AlNc14C84G5427 protein</fullName>
    </submittedName>
</protein>
<dbReference type="HOGENOM" id="CLU_2799285_0_0_1"/>
<evidence type="ECO:0000313" key="1">
    <source>
        <dbReference type="EMBL" id="CCA20025.1"/>
    </source>
</evidence>
<accession>F0WFP3</accession>
<proteinExistence type="predicted"/>
<dbReference type="EMBL" id="FR824129">
    <property type="protein sequence ID" value="CCA20025.1"/>
    <property type="molecule type" value="Genomic_DNA"/>
</dbReference>
<organism evidence="1">
    <name type="scientific">Albugo laibachii Nc14</name>
    <dbReference type="NCBI Taxonomy" id="890382"/>
    <lineage>
        <taxon>Eukaryota</taxon>
        <taxon>Sar</taxon>
        <taxon>Stramenopiles</taxon>
        <taxon>Oomycota</taxon>
        <taxon>Peronosporomycetes</taxon>
        <taxon>Albuginales</taxon>
        <taxon>Albuginaceae</taxon>
        <taxon>Albugo</taxon>
    </lineage>
</organism>
<dbReference type="AlphaFoldDB" id="F0WFP3"/>
<reference evidence="1" key="1">
    <citation type="journal article" date="2011" name="PLoS Biol.">
        <title>Gene gain and loss during evolution of obligate parasitism in the white rust pathogen of Arabidopsis thaliana.</title>
        <authorList>
            <person name="Kemen E."/>
            <person name="Gardiner A."/>
            <person name="Schultz-Larsen T."/>
            <person name="Kemen A.C."/>
            <person name="Balmuth A.L."/>
            <person name="Robert-Seilaniantz A."/>
            <person name="Bailey K."/>
            <person name="Holub E."/>
            <person name="Studholme D.J."/>
            <person name="Maclean D."/>
            <person name="Jones J.D."/>
        </authorList>
    </citation>
    <scope>NUCLEOTIDE SEQUENCE</scope>
</reference>
<gene>
    <name evidence="1" type="primary">AlNc14C84G5427</name>
    <name evidence="1" type="ORF">ALNC14_061680</name>
</gene>
<sequence length="68" mass="7744">MTIDRILVRERRGPKSGQKLLSYVTVSFVRTKKRCDQMSDFGTLLIEPRGVDFALHGKCQIHRIANGV</sequence>
<reference evidence="1" key="2">
    <citation type="submission" date="2011-02" db="EMBL/GenBank/DDBJ databases">
        <authorList>
            <person name="MacLean D."/>
        </authorList>
    </citation>
    <scope>NUCLEOTIDE SEQUENCE</scope>
</reference>